<keyword evidence="1" id="KW-0472">Membrane</keyword>
<dbReference type="PANTHER" id="PTHR14969">
    <property type="entry name" value="SPHINGOSINE-1-PHOSPHATE PHOSPHOHYDROLASE"/>
    <property type="match status" value="1"/>
</dbReference>
<dbReference type="Proteomes" id="UP001198182">
    <property type="component" value="Unassembled WGS sequence"/>
</dbReference>
<dbReference type="SUPFAM" id="SSF48317">
    <property type="entry name" value="Acid phosphatase/Vanadium-dependent haloperoxidase"/>
    <property type="match status" value="1"/>
</dbReference>
<keyword evidence="1" id="KW-1133">Transmembrane helix</keyword>
<comment type="caution">
    <text evidence="3">The sequence shown here is derived from an EMBL/GenBank/DDBJ whole genome shotgun (WGS) entry which is preliminary data.</text>
</comment>
<feature type="transmembrane region" description="Helical" evidence="1">
    <location>
        <begin position="25"/>
        <end position="48"/>
    </location>
</feature>
<dbReference type="PANTHER" id="PTHR14969:SF13">
    <property type="entry name" value="AT30094P"/>
    <property type="match status" value="1"/>
</dbReference>
<evidence type="ECO:0000313" key="4">
    <source>
        <dbReference type="Proteomes" id="UP001198182"/>
    </source>
</evidence>
<feature type="transmembrane region" description="Helical" evidence="1">
    <location>
        <begin position="151"/>
        <end position="169"/>
    </location>
</feature>
<dbReference type="InterPro" id="IPR000326">
    <property type="entry name" value="PAP2/HPO"/>
</dbReference>
<feature type="domain" description="Phosphatidic acid phosphatase type 2/haloperoxidase" evidence="2">
    <location>
        <begin position="57"/>
        <end position="166"/>
    </location>
</feature>
<accession>A0AAE3JFY6</accession>
<dbReference type="Pfam" id="PF01569">
    <property type="entry name" value="PAP2"/>
    <property type="match status" value="1"/>
</dbReference>
<evidence type="ECO:0000259" key="2">
    <source>
        <dbReference type="SMART" id="SM00014"/>
    </source>
</evidence>
<dbReference type="InterPro" id="IPR036938">
    <property type="entry name" value="PAP2/HPO_sf"/>
</dbReference>
<evidence type="ECO:0000313" key="3">
    <source>
        <dbReference type="EMBL" id="MCC2230216.1"/>
    </source>
</evidence>
<dbReference type="EMBL" id="JAJEQR010000009">
    <property type="protein sequence ID" value="MCC2230216.1"/>
    <property type="molecule type" value="Genomic_DNA"/>
</dbReference>
<proteinExistence type="predicted"/>
<keyword evidence="4" id="KW-1185">Reference proteome</keyword>
<organism evidence="3 4">
    <name type="scientific">Hominifimenecus microfluidus</name>
    <dbReference type="NCBI Taxonomy" id="2885348"/>
    <lineage>
        <taxon>Bacteria</taxon>
        <taxon>Bacillati</taxon>
        <taxon>Bacillota</taxon>
        <taxon>Clostridia</taxon>
        <taxon>Lachnospirales</taxon>
        <taxon>Lachnospiraceae</taxon>
        <taxon>Hominifimenecus</taxon>
    </lineage>
</organism>
<reference evidence="3" key="1">
    <citation type="submission" date="2021-10" db="EMBL/GenBank/DDBJ databases">
        <title>Anaerobic single-cell dispensing facilitates the cultivation of human gut bacteria.</title>
        <authorList>
            <person name="Afrizal A."/>
        </authorList>
    </citation>
    <scope>NUCLEOTIDE SEQUENCE</scope>
    <source>
        <strain evidence="3">CLA-AA-H215</strain>
    </source>
</reference>
<dbReference type="RefSeq" id="WP_308452925.1">
    <property type="nucleotide sequence ID" value="NZ_JAJEQR010000009.1"/>
</dbReference>
<feature type="transmembrane region" description="Helical" evidence="1">
    <location>
        <begin position="60"/>
        <end position="81"/>
    </location>
</feature>
<feature type="transmembrane region" description="Helical" evidence="1">
    <location>
        <begin position="126"/>
        <end position="145"/>
    </location>
</feature>
<dbReference type="Gene3D" id="1.20.144.10">
    <property type="entry name" value="Phosphatidic acid phosphatase type 2/haloperoxidase"/>
    <property type="match status" value="2"/>
</dbReference>
<protein>
    <submittedName>
        <fullName evidence="3">Phosphatase PAP2 family protein</fullName>
    </submittedName>
</protein>
<dbReference type="SMART" id="SM00014">
    <property type="entry name" value="acidPPc"/>
    <property type="match status" value="1"/>
</dbReference>
<dbReference type="AlphaFoldDB" id="A0AAE3JFY6"/>
<evidence type="ECO:0000256" key="1">
    <source>
        <dbReference type="SAM" id="Phobius"/>
    </source>
</evidence>
<dbReference type="CDD" id="cd03392">
    <property type="entry name" value="PAP2_like_2"/>
    <property type="match status" value="1"/>
</dbReference>
<keyword evidence="1" id="KW-0812">Transmembrane</keyword>
<name>A0AAE3JFY6_9FIRM</name>
<gene>
    <name evidence="3" type="ORF">LKD81_04265</name>
</gene>
<sequence length="181" mass="20059">MSITDLDFMILDAIQKIRNSFLDSFFATITHLGDSGILAILIAILLIFGMKKKYRQTGISLAFALVIAFVLGNLILKNVIARPRPCWVRESIGLIAVPKDYSFPSGHTHVSVLLAVVLWHENRKWGIAAGCLAVLVAFSRMYLYVHYPTDILGGALLGAFAGWAGIRVSEWITEKRKGRTL</sequence>